<dbReference type="Pfam" id="PF00753">
    <property type="entry name" value="Lactamase_B"/>
    <property type="match status" value="1"/>
</dbReference>
<sequence>MTQKLKLLFHIGLLISLAINLNLFAKEKKPPEITFNQINEHFWVLHGGNGLGANVGMSVGKDGILLIDAMNIKTGKKLIKAIRTISDKPIKYVINTHQHRDHRGGNEELVKIGATVIYPNFLKYLSGSNTRYEGVKREIQFRDQMTLKFNNEIFNLYHVKSHTWNDVIVQVKNSNIVFTGDNHATNWGPNIGVRGMRSHRDVIDLVLSLSDEKTVVVPGHIALADKNHVIQYDQKVQQWFEYILTSSAKGHTPEQIANTAKIKALILWFHGGKHPDWLTKERFVARVSHTMFADEKSAISLSRSQLTPYTGIYRLKDGSQVEIFIHQDELHAFKDKTFTAMLLARSKKHFDFAGWNEQERIDFEFDSNDKPTQLTFRLNGKVEFSATRINNG</sequence>
<dbReference type="AlphaFoldDB" id="A0A545UJD2"/>
<comment type="similarity">
    <text evidence="1">Belongs to the metallo-beta-lactamase superfamily. Class-B beta-lactamase family.</text>
</comment>
<dbReference type="OrthoDB" id="9769598at2"/>
<evidence type="ECO:0000313" key="4">
    <source>
        <dbReference type="Proteomes" id="UP000315439"/>
    </source>
</evidence>
<dbReference type="Proteomes" id="UP000315439">
    <property type="component" value="Unassembled WGS sequence"/>
</dbReference>
<feature type="domain" description="Metallo-beta-lactamase" evidence="2">
    <location>
        <begin position="52"/>
        <end position="220"/>
    </location>
</feature>
<gene>
    <name evidence="3" type="ORF">FLL46_01430</name>
</gene>
<dbReference type="SMART" id="SM00849">
    <property type="entry name" value="Lactamase_B"/>
    <property type="match status" value="1"/>
</dbReference>
<dbReference type="RefSeq" id="WP_142891638.1">
    <property type="nucleotide sequence ID" value="NZ_ML660160.1"/>
</dbReference>
<dbReference type="PANTHER" id="PTHR42951:SF4">
    <property type="entry name" value="ACYL-COENZYME A THIOESTERASE MBLAC2"/>
    <property type="match status" value="1"/>
</dbReference>
<comment type="caution">
    <text evidence="3">The sequence shown here is derived from an EMBL/GenBank/DDBJ whole genome shotgun (WGS) entry which is preliminary data.</text>
</comment>
<dbReference type="EMBL" id="VIKS01000001">
    <property type="protein sequence ID" value="TQV89574.1"/>
    <property type="molecule type" value="Genomic_DNA"/>
</dbReference>
<keyword evidence="4" id="KW-1185">Reference proteome</keyword>
<reference evidence="3 4" key="1">
    <citation type="submission" date="2019-07" db="EMBL/GenBank/DDBJ databases">
        <title>Draft genome for Aliikangiella sp. M105.</title>
        <authorList>
            <person name="Wang G."/>
        </authorList>
    </citation>
    <scope>NUCLEOTIDE SEQUENCE [LARGE SCALE GENOMIC DNA]</scope>
    <source>
        <strain evidence="3 4">M105</strain>
    </source>
</reference>
<proteinExistence type="inferred from homology"/>
<accession>A0A545UJD2</accession>
<dbReference type="GO" id="GO:0016787">
    <property type="term" value="F:hydrolase activity"/>
    <property type="evidence" value="ECO:0007669"/>
    <property type="project" value="UniProtKB-KW"/>
</dbReference>
<evidence type="ECO:0000256" key="1">
    <source>
        <dbReference type="ARBA" id="ARBA00005250"/>
    </source>
</evidence>
<dbReference type="GO" id="GO:0017001">
    <property type="term" value="P:antibiotic catabolic process"/>
    <property type="evidence" value="ECO:0007669"/>
    <property type="project" value="UniProtKB-ARBA"/>
</dbReference>
<evidence type="ECO:0000313" key="3">
    <source>
        <dbReference type="EMBL" id="TQV89574.1"/>
    </source>
</evidence>
<name>A0A545UJD2_9GAMM</name>
<dbReference type="SUPFAM" id="SSF56281">
    <property type="entry name" value="Metallo-hydrolase/oxidoreductase"/>
    <property type="match status" value="1"/>
</dbReference>
<evidence type="ECO:0000259" key="2">
    <source>
        <dbReference type="SMART" id="SM00849"/>
    </source>
</evidence>
<dbReference type="InterPro" id="IPR050855">
    <property type="entry name" value="NDM-1-like"/>
</dbReference>
<dbReference type="CDD" id="cd16282">
    <property type="entry name" value="metallo-hydrolase-like_MBL-fold"/>
    <property type="match status" value="1"/>
</dbReference>
<protein>
    <submittedName>
        <fullName evidence="3">MBL fold metallo-hydrolase</fullName>
    </submittedName>
</protein>
<dbReference type="Gene3D" id="3.60.15.10">
    <property type="entry name" value="Ribonuclease Z/Hydroxyacylglutathione hydrolase-like"/>
    <property type="match status" value="1"/>
</dbReference>
<organism evidence="3 4">
    <name type="scientific">Aliikangiella coralliicola</name>
    <dbReference type="NCBI Taxonomy" id="2592383"/>
    <lineage>
        <taxon>Bacteria</taxon>
        <taxon>Pseudomonadati</taxon>
        <taxon>Pseudomonadota</taxon>
        <taxon>Gammaproteobacteria</taxon>
        <taxon>Oceanospirillales</taxon>
        <taxon>Pleioneaceae</taxon>
        <taxon>Aliikangiella</taxon>
    </lineage>
</organism>
<dbReference type="PANTHER" id="PTHR42951">
    <property type="entry name" value="METALLO-BETA-LACTAMASE DOMAIN-CONTAINING"/>
    <property type="match status" value="1"/>
</dbReference>
<keyword evidence="3" id="KW-0378">Hydrolase</keyword>
<dbReference type="InterPro" id="IPR001279">
    <property type="entry name" value="Metallo-B-lactamas"/>
</dbReference>
<dbReference type="InterPro" id="IPR036866">
    <property type="entry name" value="RibonucZ/Hydroxyglut_hydro"/>
</dbReference>